<accession>A0A3S4ZZF8</accession>
<gene>
    <name evidence="2" type="ORF">PXEA_LOCUS9215</name>
</gene>
<evidence type="ECO:0000313" key="3">
    <source>
        <dbReference type="Proteomes" id="UP000784294"/>
    </source>
</evidence>
<protein>
    <submittedName>
        <fullName evidence="2">Uncharacterized protein</fullName>
    </submittedName>
</protein>
<dbReference type="EMBL" id="CAAALY010025876">
    <property type="protein sequence ID" value="VEL15775.1"/>
    <property type="molecule type" value="Genomic_DNA"/>
</dbReference>
<organism evidence="2 3">
    <name type="scientific">Protopolystoma xenopodis</name>
    <dbReference type="NCBI Taxonomy" id="117903"/>
    <lineage>
        <taxon>Eukaryota</taxon>
        <taxon>Metazoa</taxon>
        <taxon>Spiralia</taxon>
        <taxon>Lophotrochozoa</taxon>
        <taxon>Platyhelminthes</taxon>
        <taxon>Monogenea</taxon>
        <taxon>Polyopisthocotylea</taxon>
        <taxon>Polystomatidea</taxon>
        <taxon>Polystomatidae</taxon>
        <taxon>Protopolystoma</taxon>
    </lineage>
</organism>
<proteinExistence type="predicted"/>
<dbReference type="PROSITE" id="PS51257">
    <property type="entry name" value="PROKAR_LIPOPROTEIN"/>
    <property type="match status" value="1"/>
</dbReference>
<comment type="caution">
    <text evidence="2">The sequence shown here is derived from an EMBL/GenBank/DDBJ whole genome shotgun (WGS) entry which is preliminary data.</text>
</comment>
<keyword evidence="3" id="KW-1185">Reference proteome</keyword>
<dbReference type="Proteomes" id="UP000784294">
    <property type="component" value="Unassembled WGS sequence"/>
</dbReference>
<feature type="compositionally biased region" description="Polar residues" evidence="1">
    <location>
        <begin position="140"/>
        <end position="149"/>
    </location>
</feature>
<sequence>MKGGTESSAILVTIYSSIGPLIRHIPASSTATACQRGNLIVTVLSRYQLPSSTIWSEIFVGEEPNWSDLPQARSRFVLSDTMRTGSCHQPSGTSGGSINCLQGGVPNNAASVKLSSQLESQHHHLLGKSGPASVKHSSHRQLQLQQAQISHHHPQAGSQV</sequence>
<feature type="region of interest" description="Disordered" evidence="1">
    <location>
        <begin position="117"/>
        <end position="160"/>
    </location>
</feature>
<reference evidence="2" key="1">
    <citation type="submission" date="2018-11" db="EMBL/GenBank/DDBJ databases">
        <authorList>
            <consortium name="Pathogen Informatics"/>
        </authorList>
    </citation>
    <scope>NUCLEOTIDE SEQUENCE</scope>
</reference>
<evidence type="ECO:0000256" key="1">
    <source>
        <dbReference type="SAM" id="MobiDB-lite"/>
    </source>
</evidence>
<evidence type="ECO:0000313" key="2">
    <source>
        <dbReference type="EMBL" id="VEL15775.1"/>
    </source>
</evidence>
<name>A0A3S4ZZF8_9PLAT</name>
<feature type="non-terminal residue" evidence="2">
    <location>
        <position position="1"/>
    </location>
</feature>
<dbReference type="AlphaFoldDB" id="A0A3S4ZZF8"/>